<gene>
    <name evidence="1" type="ORF">CBR_g50291</name>
</gene>
<proteinExistence type="predicted"/>
<dbReference type="EMBL" id="BFEA01000060">
    <property type="protein sequence ID" value="GBG65249.1"/>
    <property type="molecule type" value="Genomic_DNA"/>
</dbReference>
<dbReference type="AlphaFoldDB" id="A0A388K5F3"/>
<dbReference type="Proteomes" id="UP000265515">
    <property type="component" value="Unassembled WGS sequence"/>
</dbReference>
<dbReference type="Gramene" id="GBG65249">
    <property type="protein sequence ID" value="GBG65249"/>
    <property type="gene ID" value="CBR_g50291"/>
</dbReference>
<reference evidence="1 2" key="1">
    <citation type="journal article" date="2018" name="Cell">
        <title>The Chara Genome: Secondary Complexity and Implications for Plant Terrestrialization.</title>
        <authorList>
            <person name="Nishiyama T."/>
            <person name="Sakayama H."/>
            <person name="Vries J.D."/>
            <person name="Buschmann H."/>
            <person name="Saint-Marcoux D."/>
            <person name="Ullrich K.K."/>
            <person name="Haas F.B."/>
            <person name="Vanderstraeten L."/>
            <person name="Becker D."/>
            <person name="Lang D."/>
            <person name="Vosolsobe S."/>
            <person name="Rombauts S."/>
            <person name="Wilhelmsson P.K.I."/>
            <person name="Janitza P."/>
            <person name="Kern R."/>
            <person name="Heyl A."/>
            <person name="Rumpler F."/>
            <person name="Villalobos L.I.A.C."/>
            <person name="Clay J.M."/>
            <person name="Skokan R."/>
            <person name="Toyoda A."/>
            <person name="Suzuki Y."/>
            <person name="Kagoshima H."/>
            <person name="Schijlen E."/>
            <person name="Tajeshwar N."/>
            <person name="Catarino B."/>
            <person name="Hetherington A.J."/>
            <person name="Saltykova A."/>
            <person name="Bonnot C."/>
            <person name="Breuninger H."/>
            <person name="Symeonidi A."/>
            <person name="Radhakrishnan G.V."/>
            <person name="Van Nieuwerburgh F."/>
            <person name="Deforce D."/>
            <person name="Chang C."/>
            <person name="Karol K.G."/>
            <person name="Hedrich R."/>
            <person name="Ulvskov P."/>
            <person name="Glockner G."/>
            <person name="Delwiche C.F."/>
            <person name="Petrasek J."/>
            <person name="Van de Peer Y."/>
            <person name="Friml J."/>
            <person name="Beilby M."/>
            <person name="Dolan L."/>
            <person name="Kohara Y."/>
            <person name="Sugano S."/>
            <person name="Fujiyama A."/>
            <person name="Delaux P.-M."/>
            <person name="Quint M."/>
            <person name="TheiBen G."/>
            <person name="Hagemann M."/>
            <person name="Harholt J."/>
            <person name="Dunand C."/>
            <person name="Zachgo S."/>
            <person name="Langdale J."/>
            <person name="Maumus F."/>
            <person name="Straeten D.V.D."/>
            <person name="Gould S.B."/>
            <person name="Rensing S.A."/>
        </authorList>
    </citation>
    <scope>NUCLEOTIDE SEQUENCE [LARGE SCALE GENOMIC DNA]</scope>
    <source>
        <strain evidence="1 2">S276</strain>
    </source>
</reference>
<comment type="caution">
    <text evidence="1">The sequence shown here is derived from an EMBL/GenBank/DDBJ whole genome shotgun (WGS) entry which is preliminary data.</text>
</comment>
<organism evidence="1 2">
    <name type="scientific">Chara braunii</name>
    <name type="common">Braun's stonewort</name>
    <dbReference type="NCBI Taxonomy" id="69332"/>
    <lineage>
        <taxon>Eukaryota</taxon>
        <taxon>Viridiplantae</taxon>
        <taxon>Streptophyta</taxon>
        <taxon>Charophyceae</taxon>
        <taxon>Charales</taxon>
        <taxon>Characeae</taxon>
        <taxon>Chara</taxon>
    </lineage>
</organism>
<evidence type="ECO:0000313" key="1">
    <source>
        <dbReference type="EMBL" id="GBG65249.1"/>
    </source>
</evidence>
<keyword evidence="2" id="KW-1185">Reference proteome</keyword>
<accession>A0A388K5F3</accession>
<sequence length="242" mass="26849">MARPGELGADAWLTTVQASSARVSQVVAKLRSAAAERIVPSISWIQSVRECLLEVTWGLEEGSPPPLDAVTDCPRLDDLMRRYYEELEEGLDLCATREDRCYDDDDDIIEDVNNINPNIDSKDNNNLTHIAINHNNNNNNNNGDDCNLREDDDDTRIQVIQVVATNNDADFAGYEDNNYNIDSDGSGRWVQRAPPTILAIFGGGRPFGEGIILCMFMSIWRCLCGRDSTALLQWDPGGRVAG</sequence>
<protein>
    <submittedName>
        <fullName evidence="1">Uncharacterized protein</fullName>
    </submittedName>
</protein>
<evidence type="ECO:0000313" key="2">
    <source>
        <dbReference type="Proteomes" id="UP000265515"/>
    </source>
</evidence>
<name>A0A388K5F3_CHABU</name>